<protein>
    <submittedName>
        <fullName evidence="3">Trypsin-like peptidase domain-containing protein</fullName>
    </submittedName>
</protein>
<keyword evidence="2" id="KW-0472">Membrane</keyword>
<organism evidence="3 4">
    <name type="scientific">Amphibacillus marinus</name>
    <dbReference type="NCBI Taxonomy" id="872970"/>
    <lineage>
        <taxon>Bacteria</taxon>
        <taxon>Bacillati</taxon>
        <taxon>Bacillota</taxon>
        <taxon>Bacilli</taxon>
        <taxon>Bacillales</taxon>
        <taxon>Bacillaceae</taxon>
        <taxon>Amphibacillus</taxon>
    </lineage>
</organism>
<proteinExistence type="predicted"/>
<dbReference type="PRINTS" id="PR00834">
    <property type="entry name" value="PROTEASES2C"/>
</dbReference>
<dbReference type="InterPro" id="IPR009003">
    <property type="entry name" value="Peptidase_S1_PA"/>
</dbReference>
<gene>
    <name evidence="3" type="ORF">SAMN04488134_109149</name>
</gene>
<dbReference type="EMBL" id="FODJ01000009">
    <property type="protein sequence ID" value="SEO61309.1"/>
    <property type="molecule type" value="Genomic_DNA"/>
</dbReference>
<dbReference type="SUPFAM" id="SSF50494">
    <property type="entry name" value="Trypsin-like serine proteases"/>
    <property type="match status" value="1"/>
</dbReference>
<dbReference type="STRING" id="872970.SAMN04488134_109149"/>
<evidence type="ECO:0000256" key="2">
    <source>
        <dbReference type="SAM" id="Phobius"/>
    </source>
</evidence>
<keyword evidence="1" id="KW-0720">Serine protease</keyword>
<feature type="transmembrane region" description="Helical" evidence="2">
    <location>
        <begin position="57"/>
        <end position="74"/>
    </location>
</feature>
<dbReference type="GO" id="GO:0006508">
    <property type="term" value="P:proteolysis"/>
    <property type="evidence" value="ECO:0007669"/>
    <property type="project" value="InterPro"/>
</dbReference>
<keyword evidence="1" id="KW-0645">Protease</keyword>
<dbReference type="PANTHER" id="PTHR22939:SF129">
    <property type="entry name" value="SERINE PROTEASE HTRA2, MITOCHONDRIAL"/>
    <property type="match status" value="1"/>
</dbReference>
<evidence type="ECO:0000313" key="4">
    <source>
        <dbReference type="Proteomes" id="UP000199300"/>
    </source>
</evidence>
<name>A0A1H8R3Q7_9BACI</name>
<reference evidence="3 4" key="1">
    <citation type="submission" date="2016-10" db="EMBL/GenBank/DDBJ databases">
        <authorList>
            <person name="de Groot N.N."/>
        </authorList>
    </citation>
    <scope>NUCLEOTIDE SEQUENCE [LARGE SCALE GENOMIC DNA]</scope>
    <source>
        <strain evidence="3 4">CGMCC 1.10434</strain>
    </source>
</reference>
<accession>A0A1H8R3Q7</accession>
<dbReference type="Proteomes" id="UP000199300">
    <property type="component" value="Unassembled WGS sequence"/>
</dbReference>
<dbReference type="AlphaFoldDB" id="A0A1H8R3Q7"/>
<evidence type="ECO:0000313" key="3">
    <source>
        <dbReference type="EMBL" id="SEO61309.1"/>
    </source>
</evidence>
<keyword evidence="1" id="KW-0378">Hydrolase</keyword>
<dbReference type="GO" id="GO:0004252">
    <property type="term" value="F:serine-type endopeptidase activity"/>
    <property type="evidence" value="ECO:0007669"/>
    <property type="project" value="InterPro"/>
</dbReference>
<dbReference type="InterPro" id="IPR001940">
    <property type="entry name" value="Peptidase_S1C"/>
</dbReference>
<dbReference type="PANTHER" id="PTHR22939">
    <property type="entry name" value="SERINE PROTEASE FAMILY S1C HTRA-RELATED"/>
    <property type="match status" value="1"/>
</dbReference>
<sequence length="272" mass="30271">MREEEDVAEQVIDRDLFEDLSEDEMLAILEADKQIIAEKRRREKERNMLRKRRFPKWIYAIIIAALLLNAIALLPKTFSIPAIDFLITSAQLSADPDIQMYKEAVVVIETTDSKGTGFGISMDGYIVTNAHVVKDNEAVTVAYPNHGLYHGEIVRKDDDLDLAIIKVDETGLPFLELADEAHFDQQQSIRFIGNPLRFNGIANKGDWIGITNATSLNTDVMLINAPVYRGNSGSPVINNQGLVIGVIYAVSNNDQHGKVGLAIPIQALQELQ</sequence>
<keyword evidence="2" id="KW-1133">Transmembrane helix</keyword>
<evidence type="ECO:0000256" key="1">
    <source>
        <dbReference type="ARBA" id="ARBA00022825"/>
    </source>
</evidence>
<keyword evidence="2" id="KW-0812">Transmembrane</keyword>
<keyword evidence="4" id="KW-1185">Reference proteome</keyword>
<dbReference type="Pfam" id="PF13365">
    <property type="entry name" value="Trypsin_2"/>
    <property type="match status" value="1"/>
</dbReference>
<dbReference type="Gene3D" id="2.40.10.120">
    <property type="match status" value="1"/>
</dbReference>
<dbReference type="RefSeq" id="WP_245751659.1">
    <property type="nucleotide sequence ID" value="NZ_FODJ01000009.1"/>
</dbReference>